<dbReference type="PANTHER" id="PTHR42830">
    <property type="entry name" value="OSMOTICALLY INDUCIBLE FAMILY PROTEIN"/>
    <property type="match status" value="1"/>
</dbReference>
<dbReference type="PANTHER" id="PTHR42830:SF2">
    <property type="entry name" value="OSMC_OHR FAMILY PROTEIN"/>
    <property type="match status" value="1"/>
</dbReference>
<dbReference type="EMBL" id="FXZK01000001">
    <property type="protein sequence ID" value="SMY06034.1"/>
    <property type="molecule type" value="Genomic_DNA"/>
</dbReference>
<evidence type="ECO:0000313" key="2">
    <source>
        <dbReference type="Proteomes" id="UP000201613"/>
    </source>
</evidence>
<evidence type="ECO:0000313" key="1">
    <source>
        <dbReference type="EMBL" id="SMY06034.1"/>
    </source>
</evidence>
<sequence>MHFGKATKGDGVAEHNYTAKVTWTGNRGQGNVRYRGYDRKWEVRTPGKPVIECSNDPLLGGDPGLHNPEDMLIAALSACHMLWYLHLASDAGILVSAYEDEPIAVGESLPNGAGRFLSATLRPRIMLGPSADRELADALHGRIHETCFIARSVNFPVNYAAEYIEG</sequence>
<dbReference type="AlphaFoldDB" id="A0A238L9E0"/>
<dbReference type="InterPro" id="IPR003718">
    <property type="entry name" value="OsmC/Ohr_fam"/>
</dbReference>
<keyword evidence="2" id="KW-1185">Reference proteome</keyword>
<dbReference type="Proteomes" id="UP000201613">
    <property type="component" value="Unassembled WGS sequence"/>
</dbReference>
<dbReference type="Pfam" id="PF02566">
    <property type="entry name" value="OsmC"/>
    <property type="match status" value="1"/>
</dbReference>
<name>A0A238L9E0_9RHOB</name>
<accession>A0A238L9E0</accession>
<protein>
    <submittedName>
        <fullName evidence="1">OsmC-like protein</fullName>
    </submittedName>
</protein>
<reference evidence="2" key="1">
    <citation type="submission" date="2017-05" db="EMBL/GenBank/DDBJ databases">
        <authorList>
            <person name="Rodrigo-Torres L."/>
            <person name="Arahal R. D."/>
            <person name="Lucena T."/>
        </authorList>
    </citation>
    <scope>NUCLEOTIDE SEQUENCE [LARGE SCALE GENOMIC DNA]</scope>
    <source>
        <strain evidence="2">CECT 8899</strain>
    </source>
</reference>
<dbReference type="SUPFAM" id="SSF82784">
    <property type="entry name" value="OsmC-like"/>
    <property type="match status" value="1"/>
</dbReference>
<dbReference type="Gene3D" id="3.30.300.20">
    <property type="match status" value="1"/>
</dbReference>
<dbReference type="InterPro" id="IPR036102">
    <property type="entry name" value="OsmC/Ohrsf"/>
</dbReference>
<proteinExistence type="predicted"/>
<dbReference type="InterPro" id="IPR052707">
    <property type="entry name" value="OsmC_Ohr_Peroxiredoxin"/>
</dbReference>
<gene>
    <name evidence="1" type="ORF">LOM8899_00155</name>
</gene>
<dbReference type="InterPro" id="IPR015946">
    <property type="entry name" value="KH_dom-like_a/b"/>
</dbReference>
<organism evidence="1 2">
    <name type="scientific">Flavimaricola marinus</name>
    <dbReference type="NCBI Taxonomy" id="1819565"/>
    <lineage>
        <taxon>Bacteria</taxon>
        <taxon>Pseudomonadati</taxon>
        <taxon>Pseudomonadota</taxon>
        <taxon>Alphaproteobacteria</taxon>
        <taxon>Rhodobacterales</taxon>
        <taxon>Paracoccaceae</taxon>
        <taxon>Flavimaricola</taxon>
    </lineage>
</organism>